<name>A0AAF3FEJ4_9BILA</name>
<feature type="compositionally biased region" description="Low complexity" evidence="1">
    <location>
        <begin position="146"/>
        <end position="166"/>
    </location>
</feature>
<dbReference type="AlphaFoldDB" id="A0AAF3FEJ4"/>
<feature type="region of interest" description="Disordered" evidence="1">
    <location>
        <begin position="60"/>
        <end position="84"/>
    </location>
</feature>
<feature type="chain" id="PRO_5042113197" evidence="2">
    <location>
        <begin position="20"/>
        <end position="502"/>
    </location>
</feature>
<evidence type="ECO:0000313" key="3">
    <source>
        <dbReference type="Proteomes" id="UP000887575"/>
    </source>
</evidence>
<evidence type="ECO:0000256" key="1">
    <source>
        <dbReference type="SAM" id="MobiDB-lite"/>
    </source>
</evidence>
<feature type="compositionally biased region" description="Low complexity" evidence="1">
    <location>
        <begin position="286"/>
        <end position="300"/>
    </location>
</feature>
<evidence type="ECO:0000256" key="2">
    <source>
        <dbReference type="SAM" id="SignalP"/>
    </source>
</evidence>
<feature type="compositionally biased region" description="Pro residues" evidence="1">
    <location>
        <begin position="119"/>
        <end position="133"/>
    </location>
</feature>
<feature type="region of interest" description="Disordered" evidence="1">
    <location>
        <begin position="274"/>
        <end position="300"/>
    </location>
</feature>
<feature type="region of interest" description="Disordered" evidence="1">
    <location>
        <begin position="116"/>
        <end position="229"/>
    </location>
</feature>
<sequence>MRRGLIPWLILGLVAISFAVEIKTEADLESFVDGGEDEVIDPEAEEIRAARQISRTFVRRRQRARATHENPSSPPIARNPTFDRRFENLNRPMRQFRMRRPPPLPQRPMFFRRRFPRPLLRPPQPPQISPISPPRVRQPQPPQTPPQIVRPEARIPQAPQGGSQTQPPQPPQPPLIPPLIPPRSQPQFPRLQHRRPMRPTTATMNTSRQSLSPSIPTAPPTFALPSQPTIAPTTTARRLPETLPQKPQDDSFDANGRRTFTRLRPQAARRFNVPNRLTRPPPASPPRISIIPSTQFPTSQTTTKTFIQPSTSSVISTHFTNPTTTINRAPSTFSSPPTSITTRLTNPSLPSTTTTQFQARTQTQTQTSLTPSTALFTTRGPAPPAPQSTTLTSRPSFGTSMPSPPSPPPPPPRPPLLSPPSTNGFNANSIDEPVPPARQPGLQITSFPTVPGSPAALPPDDVVVNALNVAEDFMAVARRFNLRRAMRRKRMAEWQRASLPIE</sequence>
<feature type="signal peptide" evidence="2">
    <location>
        <begin position="1"/>
        <end position="19"/>
    </location>
</feature>
<feature type="compositionally biased region" description="Polar residues" evidence="1">
    <location>
        <begin position="200"/>
        <end position="215"/>
    </location>
</feature>
<keyword evidence="2" id="KW-0732">Signal</keyword>
<evidence type="ECO:0000313" key="4">
    <source>
        <dbReference type="WBParaSite" id="MBELARI_LOCUS5053"/>
    </source>
</evidence>
<feature type="compositionally biased region" description="Polar residues" evidence="1">
    <location>
        <begin position="320"/>
        <end position="329"/>
    </location>
</feature>
<proteinExistence type="predicted"/>
<dbReference type="Proteomes" id="UP000887575">
    <property type="component" value="Unassembled WGS sequence"/>
</dbReference>
<feature type="compositionally biased region" description="Polar residues" evidence="1">
    <location>
        <begin position="387"/>
        <end position="401"/>
    </location>
</feature>
<feature type="compositionally biased region" description="Low complexity" evidence="1">
    <location>
        <begin position="330"/>
        <end position="373"/>
    </location>
</feature>
<reference evidence="4" key="1">
    <citation type="submission" date="2024-02" db="UniProtKB">
        <authorList>
            <consortium name="WormBaseParasite"/>
        </authorList>
    </citation>
    <scope>IDENTIFICATION</scope>
</reference>
<feature type="compositionally biased region" description="Pro residues" evidence="1">
    <location>
        <begin position="402"/>
        <end position="418"/>
    </location>
</feature>
<protein>
    <submittedName>
        <fullName evidence="4">Uncharacterized protein</fullName>
    </submittedName>
</protein>
<accession>A0AAF3FEJ4</accession>
<organism evidence="3 4">
    <name type="scientific">Mesorhabditis belari</name>
    <dbReference type="NCBI Taxonomy" id="2138241"/>
    <lineage>
        <taxon>Eukaryota</taxon>
        <taxon>Metazoa</taxon>
        <taxon>Ecdysozoa</taxon>
        <taxon>Nematoda</taxon>
        <taxon>Chromadorea</taxon>
        <taxon>Rhabditida</taxon>
        <taxon>Rhabditina</taxon>
        <taxon>Rhabditomorpha</taxon>
        <taxon>Rhabditoidea</taxon>
        <taxon>Rhabditidae</taxon>
        <taxon>Mesorhabditinae</taxon>
        <taxon>Mesorhabditis</taxon>
    </lineage>
</organism>
<dbReference type="WBParaSite" id="MBELARI_LOCUS5053">
    <property type="protein sequence ID" value="MBELARI_LOCUS5053"/>
    <property type="gene ID" value="MBELARI_LOCUS5053"/>
</dbReference>
<feature type="region of interest" description="Disordered" evidence="1">
    <location>
        <begin position="320"/>
        <end position="445"/>
    </location>
</feature>
<keyword evidence="3" id="KW-1185">Reference proteome</keyword>
<feature type="compositionally biased region" description="Pro residues" evidence="1">
    <location>
        <begin position="167"/>
        <end position="184"/>
    </location>
</feature>